<reference evidence="1 2" key="1">
    <citation type="journal article" date="2019" name="Sci. Rep.">
        <title>A high-quality genome of Eragrostis curvula grass provides insights into Poaceae evolution and supports new strategies to enhance forage quality.</title>
        <authorList>
            <person name="Carballo J."/>
            <person name="Santos B.A.C.M."/>
            <person name="Zappacosta D."/>
            <person name="Garbus I."/>
            <person name="Selva J.P."/>
            <person name="Gallo C.A."/>
            <person name="Diaz A."/>
            <person name="Albertini E."/>
            <person name="Caccamo M."/>
            <person name="Echenique V."/>
        </authorList>
    </citation>
    <scope>NUCLEOTIDE SEQUENCE [LARGE SCALE GENOMIC DNA]</scope>
    <source>
        <strain evidence="2">cv. Victoria</strain>
        <tissue evidence="1">Leaf</tissue>
    </source>
</reference>
<protein>
    <submittedName>
        <fullName evidence="1">Uncharacterized protein</fullName>
    </submittedName>
</protein>
<feature type="non-terminal residue" evidence="1">
    <location>
        <position position="1"/>
    </location>
</feature>
<dbReference type="Gramene" id="TVU33903">
    <property type="protein sequence ID" value="TVU33903"/>
    <property type="gene ID" value="EJB05_15718"/>
</dbReference>
<comment type="caution">
    <text evidence="1">The sequence shown here is derived from an EMBL/GenBank/DDBJ whole genome shotgun (WGS) entry which is preliminary data.</text>
</comment>
<proteinExistence type="predicted"/>
<dbReference type="Proteomes" id="UP000324897">
    <property type="component" value="Unassembled WGS sequence"/>
</dbReference>
<dbReference type="EMBL" id="RWGY01000009">
    <property type="protein sequence ID" value="TVU33903.1"/>
    <property type="molecule type" value="Genomic_DNA"/>
</dbReference>
<dbReference type="PANTHER" id="PTHR45125:SF3">
    <property type="entry name" value="NO-APICAL-MERISTEM-ASSOCIATED CARBOXY-TERMINAL DOMAIN PROTEIN"/>
    <property type="match status" value="1"/>
</dbReference>
<evidence type="ECO:0000313" key="2">
    <source>
        <dbReference type="Proteomes" id="UP000324897"/>
    </source>
</evidence>
<organism evidence="1 2">
    <name type="scientific">Eragrostis curvula</name>
    <name type="common">weeping love grass</name>
    <dbReference type="NCBI Taxonomy" id="38414"/>
    <lineage>
        <taxon>Eukaryota</taxon>
        <taxon>Viridiplantae</taxon>
        <taxon>Streptophyta</taxon>
        <taxon>Embryophyta</taxon>
        <taxon>Tracheophyta</taxon>
        <taxon>Spermatophyta</taxon>
        <taxon>Magnoliopsida</taxon>
        <taxon>Liliopsida</taxon>
        <taxon>Poales</taxon>
        <taxon>Poaceae</taxon>
        <taxon>PACMAD clade</taxon>
        <taxon>Chloridoideae</taxon>
        <taxon>Eragrostideae</taxon>
        <taxon>Eragrostidinae</taxon>
        <taxon>Eragrostis</taxon>
    </lineage>
</organism>
<accession>A0A5J9VCW6</accession>
<gene>
    <name evidence="1" type="ORF">EJB05_15718</name>
</gene>
<name>A0A5J9VCW6_9POAL</name>
<evidence type="ECO:0000313" key="1">
    <source>
        <dbReference type="EMBL" id="TVU33903.1"/>
    </source>
</evidence>
<dbReference type="OrthoDB" id="693008at2759"/>
<keyword evidence="2" id="KW-1185">Reference proteome</keyword>
<dbReference type="AlphaFoldDB" id="A0A5J9VCW6"/>
<dbReference type="PANTHER" id="PTHR45125">
    <property type="entry name" value="F21J9.4-RELATED"/>
    <property type="match status" value="1"/>
</dbReference>
<sequence length="104" mass="12413">MPHEDILLCESWLEVSLDAAQSNEQHRSTYWERIHEYYHKHKTFDSERSVKSVTSRWGTILECTNRFCGCYTQISNWNQSGKNEEDRIQDACAMYKEVDPLHRN</sequence>